<comment type="caution">
    <text evidence="3">The sequence shown here is derived from an EMBL/GenBank/DDBJ whole genome shotgun (WGS) entry which is preliminary data.</text>
</comment>
<sequence>MSIQLFLRSLAASCLAALVFSCTPKAAGPATTNAKNPKTSTASKPAMPGEELSPCGKFTDARNPDQAETDYVIYRQLLKAKDMTLAMKEWRKVYANSPAADGRRSTVFTDGVAFYNDLIQQDPAKKEVYGDTLLTLYTKARECYPGNGYMAAIQAFDSYYTYPGSATDENIYSLFKESIELDGKDKLQYFVVNPTAGLTVKLHREGKLTDAEAKTTVDNLRYRLAKALKECAGEDCATWEKVNEYTPGALKYFETVKGFYDCQYFVDEYYQTYQDNPDDCDEIRTAYSRMKFGGCAESSPELQELKQAFTSKCQEPEVAGGGGNAAPWQRLVKVAYQLYQDGKPREAVKKFEEAMPDIPADRKFTYQMLTAKIYYRDLRSFSQARAWARQASSTDPSSGEPYMLIGTLYASSGPLCGSGTGFNSQVVTWPAIDMWQRAKSLDESVTSKANKLINTYTQYMPSRSDVFQRGLKEGESFTVECWINETTRIRTP</sequence>
<keyword evidence="2" id="KW-0732">Signal</keyword>
<dbReference type="EMBL" id="JAATJH010000013">
    <property type="protein sequence ID" value="NJC28481.1"/>
    <property type="molecule type" value="Genomic_DNA"/>
</dbReference>
<feature type="chain" id="PRO_5045500174" evidence="2">
    <location>
        <begin position="27"/>
        <end position="492"/>
    </location>
</feature>
<protein>
    <submittedName>
        <fullName evidence="3">Tetratricopeptide (TPR) repeat protein</fullName>
    </submittedName>
</protein>
<feature type="compositionally biased region" description="Polar residues" evidence="1">
    <location>
        <begin position="30"/>
        <end position="43"/>
    </location>
</feature>
<evidence type="ECO:0000313" key="3">
    <source>
        <dbReference type="EMBL" id="NJC28481.1"/>
    </source>
</evidence>
<keyword evidence="4" id="KW-1185">Reference proteome</keyword>
<reference evidence="3 4" key="1">
    <citation type="submission" date="2020-03" db="EMBL/GenBank/DDBJ databases">
        <title>Genomic Encyclopedia of Type Strains, Phase IV (KMG-IV): sequencing the most valuable type-strain genomes for metagenomic binning, comparative biology and taxonomic classification.</title>
        <authorList>
            <person name="Goeker M."/>
        </authorList>
    </citation>
    <scope>NUCLEOTIDE SEQUENCE [LARGE SCALE GENOMIC DNA]</scope>
    <source>
        <strain evidence="3 4">DSM 105096</strain>
    </source>
</reference>
<dbReference type="Proteomes" id="UP000770785">
    <property type="component" value="Unassembled WGS sequence"/>
</dbReference>
<proteinExistence type="predicted"/>
<feature type="region of interest" description="Disordered" evidence="1">
    <location>
        <begin position="27"/>
        <end position="50"/>
    </location>
</feature>
<evidence type="ECO:0000256" key="2">
    <source>
        <dbReference type="SAM" id="SignalP"/>
    </source>
</evidence>
<name>A0ABX0XGM3_9BACT</name>
<dbReference type="SUPFAM" id="SSF48452">
    <property type="entry name" value="TPR-like"/>
    <property type="match status" value="1"/>
</dbReference>
<organism evidence="3 4">
    <name type="scientific">Neolewinella antarctica</name>
    <dbReference type="NCBI Taxonomy" id="442734"/>
    <lineage>
        <taxon>Bacteria</taxon>
        <taxon>Pseudomonadati</taxon>
        <taxon>Bacteroidota</taxon>
        <taxon>Saprospiria</taxon>
        <taxon>Saprospirales</taxon>
        <taxon>Lewinellaceae</taxon>
        <taxon>Neolewinella</taxon>
    </lineage>
</organism>
<evidence type="ECO:0000256" key="1">
    <source>
        <dbReference type="SAM" id="MobiDB-lite"/>
    </source>
</evidence>
<feature type="signal peptide" evidence="2">
    <location>
        <begin position="1"/>
        <end position="26"/>
    </location>
</feature>
<dbReference type="RefSeq" id="WP_168040542.1">
    <property type="nucleotide sequence ID" value="NZ_JAATJH010000013.1"/>
</dbReference>
<accession>A0ABX0XGM3</accession>
<evidence type="ECO:0000313" key="4">
    <source>
        <dbReference type="Proteomes" id="UP000770785"/>
    </source>
</evidence>
<dbReference type="InterPro" id="IPR011990">
    <property type="entry name" value="TPR-like_helical_dom_sf"/>
</dbReference>
<dbReference type="Gene3D" id="1.25.40.10">
    <property type="entry name" value="Tetratricopeptide repeat domain"/>
    <property type="match status" value="1"/>
</dbReference>
<gene>
    <name evidence="3" type="ORF">GGR27_004006</name>
</gene>